<dbReference type="RefSeq" id="WP_110787785.1">
    <property type="nucleotide sequence ID" value="NZ_QKQS01000025.1"/>
</dbReference>
<dbReference type="AlphaFoldDB" id="A0A323UCL4"/>
<dbReference type="OrthoDB" id="10014398at2"/>
<sequence>MAAEIVGSSVKLGVHQGFLMETSGSNDLSEIDVARLTIEQARSLARDIRDRFGFTSLVLESDSLTPSVGSAVAIDVQIRNALVGQLGHALASEHASGAAGVNAGEAFAVAPSSARPSPVFEATDLEDMDGSNADWQEVKIEALKILGADLLDSPFSHLAYLRERLKPVIDRGALEP</sequence>
<organism evidence="1 2">
    <name type="scientific">Rhodopseudomonas palustris</name>
    <dbReference type="NCBI Taxonomy" id="1076"/>
    <lineage>
        <taxon>Bacteria</taxon>
        <taxon>Pseudomonadati</taxon>
        <taxon>Pseudomonadota</taxon>
        <taxon>Alphaproteobacteria</taxon>
        <taxon>Hyphomicrobiales</taxon>
        <taxon>Nitrobacteraceae</taxon>
        <taxon>Rhodopseudomonas</taxon>
    </lineage>
</organism>
<comment type="caution">
    <text evidence="1">The sequence shown here is derived from an EMBL/GenBank/DDBJ whole genome shotgun (WGS) entry which is preliminary data.</text>
</comment>
<name>A0A323UCL4_RHOPL</name>
<protein>
    <submittedName>
        <fullName evidence="1">Uncharacterized protein</fullName>
    </submittedName>
</protein>
<accession>A0A323UCL4</accession>
<gene>
    <name evidence="1" type="ORF">DNX69_20135</name>
</gene>
<reference evidence="1 2" key="1">
    <citation type="submission" date="2018-06" db="EMBL/GenBank/DDBJ databases">
        <title>Draft Whole-Genome Sequence of the purple photosynthetic bacterium Rhodospeudomonas palustris XCP.</title>
        <authorList>
            <person name="Rayyan A."/>
            <person name="Meyer T.E."/>
            <person name="Kyndt J.A."/>
        </authorList>
    </citation>
    <scope>NUCLEOTIDE SEQUENCE [LARGE SCALE GENOMIC DNA]</scope>
    <source>
        <strain evidence="1 2">XCP</strain>
    </source>
</reference>
<evidence type="ECO:0000313" key="2">
    <source>
        <dbReference type="Proteomes" id="UP000248134"/>
    </source>
</evidence>
<evidence type="ECO:0000313" key="1">
    <source>
        <dbReference type="EMBL" id="PZA10131.1"/>
    </source>
</evidence>
<dbReference type="EMBL" id="QKQS01000025">
    <property type="protein sequence ID" value="PZA10131.1"/>
    <property type="molecule type" value="Genomic_DNA"/>
</dbReference>
<proteinExistence type="predicted"/>
<dbReference type="Proteomes" id="UP000248134">
    <property type="component" value="Unassembled WGS sequence"/>
</dbReference>